<dbReference type="EMBL" id="DXBE01000021">
    <property type="protein sequence ID" value="HIZ68689.1"/>
    <property type="molecule type" value="Genomic_DNA"/>
</dbReference>
<reference evidence="1" key="1">
    <citation type="journal article" date="2021" name="PeerJ">
        <title>Extensive microbial diversity within the chicken gut microbiome revealed by metagenomics and culture.</title>
        <authorList>
            <person name="Gilroy R."/>
            <person name="Ravi A."/>
            <person name="Getino M."/>
            <person name="Pursley I."/>
            <person name="Horton D.L."/>
            <person name="Alikhan N.F."/>
            <person name="Baker D."/>
            <person name="Gharbi K."/>
            <person name="Hall N."/>
            <person name="Watson M."/>
            <person name="Adriaenssens E.M."/>
            <person name="Foster-Nyarko E."/>
            <person name="Jarju S."/>
            <person name="Secka A."/>
            <person name="Antonio M."/>
            <person name="Oren A."/>
            <person name="Chaudhuri R.R."/>
            <person name="La Ragione R."/>
            <person name="Hildebrand F."/>
            <person name="Pallen M.J."/>
        </authorList>
    </citation>
    <scope>NUCLEOTIDE SEQUENCE</scope>
    <source>
        <strain evidence="1">ChiHecec3B27-8219</strain>
    </source>
</reference>
<evidence type="ECO:0000313" key="2">
    <source>
        <dbReference type="Proteomes" id="UP000824055"/>
    </source>
</evidence>
<comment type="caution">
    <text evidence="1">The sequence shown here is derived from an EMBL/GenBank/DDBJ whole genome shotgun (WGS) entry which is preliminary data.</text>
</comment>
<organism evidence="1 2">
    <name type="scientific">Candidatus Prevotella avicola</name>
    <dbReference type="NCBI Taxonomy" id="2838738"/>
    <lineage>
        <taxon>Bacteria</taxon>
        <taxon>Pseudomonadati</taxon>
        <taxon>Bacteroidota</taxon>
        <taxon>Bacteroidia</taxon>
        <taxon>Bacteroidales</taxon>
        <taxon>Prevotellaceae</taxon>
        <taxon>Prevotella</taxon>
    </lineage>
</organism>
<accession>A0A9D2FWI9</accession>
<proteinExistence type="predicted"/>
<dbReference type="AlphaFoldDB" id="A0A9D2FWI9"/>
<sequence>MQDVKEYREAIYQAMIAMTDAEGNPLVSAEEAKAILEGFTDEELEDGILYNSPEEVAGFLLLD</sequence>
<protein>
    <submittedName>
        <fullName evidence="1">Uncharacterized protein</fullName>
    </submittedName>
</protein>
<dbReference type="Proteomes" id="UP000824055">
    <property type="component" value="Unassembled WGS sequence"/>
</dbReference>
<gene>
    <name evidence="1" type="ORF">H9966_02220</name>
</gene>
<name>A0A9D2FWI9_9BACT</name>
<reference evidence="1" key="2">
    <citation type="submission" date="2021-04" db="EMBL/GenBank/DDBJ databases">
        <authorList>
            <person name="Gilroy R."/>
        </authorList>
    </citation>
    <scope>NUCLEOTIDE SEQUENCE</scope>
    <source>
        <strain evidence="1">ChiHecec3B27-8219</strain>
    </source>
</reference>
<evidence type="ECO:0000313" key="1">
    <source>
        <dbReference type="EMBL" id="HIZ68689.1"/>
    </source>
</evidence>